<evidence type="ECO:0008006" key="3">
    <source>
        <dbReference type="Google" id="ProtNLM"/>
    </source>
</evidence>
<dbReference type="EMBL" id="BASH01000007">
    <property type="protein sequence ID" value="GAD17471.1"/>
    <property type="molecule type" value="Genomic_DNA"/>
</dbReference>
<dbReference type="RefSeq" id="WP_020281910.1">
    <property type="nucleotide sequence ID" value="NZ_AZED01000020.1"/>
</dbReference>
<proteinExistence type="predicted"/>
<dbReference type="AlphaFoldDB" id="S4NNQ9"/>
<organism evidence="1 2">
    <name type="scientific">Lentilactobacillus otakiensis DSM 19908 = JCM 15040</name>
    <dbReference type="NCBI Taxonomy" id="1423780"/>
    <lineage>
        <taxon>Bacteria</taxon>
        <taxon>Bacillati</taxon>
        <taxon>Bacillota</taxon>
        <taxon>Bacilli</taxon>
        <taxon>Lactobacillales</taxon>
        <taxon>Lactobacillaceae</taxon>
        <taxon>Lentilactobacillus</taxon>
    </lineage>
</organism>
<dbReference type="STRING" id="1423780.FD05_GL001772"/>
<dbReference type="Proteomes" id="UP000016361">
    <property type="component" value="Unassembled WGS sequence"/>
</dbReference>
<dbReference type="GeneID" id="301048971"/>
<dbReference type="InterPro" id="IPR011990">
    <property type="entry name" value="TPR-like_helical_dom_sf"/>
</dbReference>
<keyword evidence="2" id="KW-1185">Reference proteome</keyword>
<evidence type="ECO:0000313" key="2">
    <source>
        <dbReference type="Proteomes" id="UP000016361"/>
    </source>
</evidence>
<reference evidence="2" key="1">
    <citation type="journal article" date="2013" name="Genome Announc.">
        <title>Draft Genome Sequence of D-Branched-Chain Amino Acid Producer Lactobacillus otakiensis JCM 15040T, Isolated from a Traditional Japanese Pickle.</title>
        <authorList>
            <person name="Doi K."/>
            <person name="Mori K."/>
            <person name="Mutaguchi Y."/>
            <person name="Tashiro K."/>
            <person name="Fujino Y."/>
            <person name="Ohmori T."/>
            <person name="Kuhara S."/>
            <person name="Ohshima T."/>
        </authorList>
    </citation>
    <scope>NUCLEOTIDE SEQUENCE [LARGE SCALE GENOMIC DNA]</scope>
    <source>
        <strain evidence="2">JCM 15040</strain>
    </source>
</reference>
<dbReference type="eggNOG" id="COG0457">
    <property type="taxonomic scope" value="Bacteria"/>
</dbReference>
<dbReference type="OrthoDB" id="1655898at2"/>
<gene>
    <name evidence="1" type="ORF">LOT_2009</name>
</gene>
<evidence type="ECO:0000313" key="1">
    <source>
        <dbReference type="EMBL" id="GAD17471.1"/>
    </source>
</evidence>
<sequence>MAEMTKNDRVILLSAKEDFQDGRYNQVINKTEHLLEKYPQSLELNDLYAIALYALKRYPEAFKIVEEFADELMAQPKYQEHLLKIFLSNHLFMLAREVLAQASERAAVRWQGQINQAEDAFRATGPADLAAQTRKFAYLGALPVEQQVHEVKSALKLPLREYVSAAKTILSDAFGWQVSKTQVLLQLMKVQVSENVDFVWLDGQTHTISTDELKPLEESVTFVDVLQKVEQKFAADDPIKLELLEKELFTQSNYIYPYFDRVITNPSFWATAIIAQSFGEPVSAKGPEEKQMLSWIDQIHNQEIKIGLI</sequence>
<accession>S4NNQ9</accession>
<comment type="caution">
    <text evidence="1">The sequence shown here is derived from an EMBL/GenBank/DDBJ whole genome shotgun (WGS) entry which is preliminary data.</text>
</comment>
<dbReference type="Gene3D" id="1.25.40.10">
    <property type="entry name" value="Tetratricopeptide repeat domain"/>
    <property type="match status" value="1"/>
</dbReference>
<name>S4NNQ9_9LACO</name>
<dbReference type="SUPFAM" id="SSF48452">
    <property type="entry name" value="TPR-like"/>
    <property type="match status" value="1"/>
</dbReference>
<protein>
    <recommendedName>
        <fullName evidence="3">TPR repeat-containing protein</fullName>
    </recommendedName>
</protein>